<gene>
    <name evidence="1" type="ORF">EUBDOL_01429</name>
</gene>
<dbReference type="HOGENOM" id="CLU_2879144_0_0_9"/>
<comment type="caution">
    <text evidence="1">The sequence shown here is derived from an EMBL/GenBank/DDBJ whole genome shotgun (WGS) entry which is preliminary data.</text>
</comment>
<reference evidence="1 2" key="1">
    <citation type="submission" date="2007-09" db="EMBL/GenBank/DDBJ databases">
        <title>Draft genome sequence of Eubacterium dolichum (DSM 3991).</title>
        <authorList>
            <person name="Sudarsanam P."/>
            <person name="Ley R."/>
            <person name="Guruge J."/>
            <person name="Turnbaugh P.J."/>
            <person name="Mahowald M."/>
            <person name="Liep D."/>
            <person name="Gordon J."/>
        </authorList>
    </citation>
    <scope>NUCLEOTIDE SEQUENCE [LARGE SCALE GENOMIC DNA]</scope>
    <source>
        <strain evidence="1 2">DSM 3991</strain>
    </source>
</reference>
<dbReference type="STRING" id="428127.EUBDOL_01429"/>
<evidence type="ECO:0000313" key="1">
    <source>
        <dbReference type="EMBL" id="EDP10830.1"/>
    </source>
</evidence>
<sequence>MICYVDIFIRIIIYLLDTFGLEKVFQSLKKAAYAIFIAKLPVFLYNDYNKGAFVAGGLYEGRN</sequence>
<accession>A8RCK8</accession>
<organism evidence="1 2">
    <name type="scientific">Amedibacillus dolichus DSM 3991</name>
    <dbReference type="NCBI Taxonomy" id="428127"/>
    <lineage>
        <taxon>Bacteria</taxon>
        <taxon>Bacillati</taxon>
        <taxon>Bacillota</taxon>
        <taxon>Erysipelotrichia</taxon>
        <taxon>Erysipelotrichales</taxon>
        <taxon>Erysipelotrichaceae</taxon>
        <taxon>Amedibacillus</taxon>
    </lineage>
</organism>
<name>A8RCK8_9FIRM</name>
<proteinExistence type="predicted"/>
<reference evidence="1 2" key="2">
    <citation type="submission" date="2007-09" db="EMBL/GenBank/DDBJ databases">
        <authorList>
            <person name="Fulton L."/>
            <person name="Clifton S."/>
            <person name="Fulton B."/>
            <person name="Xu J."/>
            <person name="Minx P."/>
            <person name="Pepin K.H."/>
            <person name="Johnson M."/>
            <person name="Thiruvilangam P."/>
            <person name="Bhonagiri V."/>
            <person name="Nash W.E."/>
            <person name="Mardis E.R."/>
            <person name="Wilson R.K."/>
        </authorList>
    </citation>
    <scope>NUCLEOTIDE SEQUENCE [LARGE SCALE GENOMIC DNA]</scope>
    <source>
        <strain evidence="1 2">DSM 3991</strain>
    </source>
</reference>
<dbReference type="AlphaFoldDB" id="A8RCK8"/>
<dbReference type="Proteomes" id="UP000004090">
    <property type="component" value="Unassembled WGS sequence"/>
</dbReference>
<dbReference type="EMBL" id="ABAW02000021">
    <property type="protein sequence ID" value="EDP10830.1"/>
    <property type="molecule type" value="Genomic_DNA"/>
</dbReference>
<protein>
    <submittedName>
        <fullName evidence="1">Uncharacterized protein</fullName>
    </submittedName>
</protein>
<evidence type="ECO:0000313" key="2">
    <source>
        <dbReference type="Proteomes" id="UP000004090"/>
    </source>
</evidence>